<dbReference type="Proteomes" id="UP000253970">
    <property type="component" value="Unassembled WGS sequence"/>
</dbReference>
<comment type="caution">
    <text evidence="6">The sequence shown here is derived from an EMBL/GenBank/DDBJ whole genome shotgun (WGS) entry which is preliminary data.</text>
</comment>
<sequence>MGRIVLPVYTPYYIPNGNEVAVIETSRGTIRVQLAGKDAPVTAGNFIELAARGFYDKLKFHAHKPGSVVLGGCPTTRTLGPAQVDAAARGMIRGIHPGTGDARYTIVDEWETNPNNKHVLGSLCMAHKSEPNSGSCQFYFSLSEQPEFDEKFTVFGQVIEGIDTVQELGVGDAIKSIVIEGADEEALAEAISHELPRPKSPKEVLEELDREREERRKQAEADAAAGEEE</sequence>
<protein>
    <recommendedName>
        <fullName evidence="3">Peptidyl-prolyl cis-trans isomerase</fullName>
        <shortName evidence="3">PPIase</shortName>
        <ecNumber evidence="3">5.2.1.8</ecNumber>
    </recommendedName>
</protein>
<feature type="compositionally biased region" description="Basic and acidic residues" evidence="4">
    <location>
        <begin position="191"/>
        <end position="220"/>
    </location>
</feature>
<reference evidence="6 7" key="1">
    <citation type="journal article" date="2018" name="Elife">
        <title>Discovery and characterization of a prevalent human gut bacterial enzyme sufficient for the inactivation of a family of plant toxins.</title>
        <authorList>
            <person name="Koppel N."/>
            <person name="Bisanz J.E."/>
            <person name="Pandelia M.E."/>
            <person name="Turnbaugh P.J."/>
            <person name="Balskus E.P."/>
        </authorList>
    </citation>
    <scope>NUCLEOTIDE SEQUENCE [LARGE SCALE GENOMIC DNA]</scope>
    <source>
        <strain evidence="6 7">W1 BHI 6</strain>
    </source>
</reference>
<dbReference type="GO" id="GO:0003755">
    <property type="term" value="F:peptidyl-prolyl cis-trans isomerase activity"/>
    <property type="evidence" value="ECO:0007669"/>
    <property type="project" value="UniProtKB-UniRule"/>
</dbReference>
<dbReference type="PROSITE" id="PS50072">
    <property type="entry name" value="CSA_PPIASE_2"/>
    <property type="match status" value="1"/>
</dbReference>
<dbReference type="RefSeq" id="WP_114519841.1">
    <property type="nucleotide sequence ID" value="NZ_AP025575.1"/>
</dbReference>
<organism evidence="6 7">
    <name type="scientific">Eggerthella lenta</name>
    <name type="common">Eubacterium lentum</name>
    <dbReference type="NCBI Taxonomy" id="84112"/>
    <lineage>
        <taxon>Bacteria</taxon>
        <taxon>Bacillati</taxon>
        <taxon>Actinomycetota</taxon>
        <taxon>Coriobacteriia</taxon>
        <taxon>Eggerthellales</taxon>
        <taxon>Eggerthellaceae</taxon>
        <taxon>Eggerthella</taxon>
    </lineage>
</organism>
<proteinExistence type="inferred from homology"/>
<dbReference type="AlphaFoldDB" id="A0A369MG64"/>
<comment type="similarity">
    <text evidence="3">Belongs to the cyclophilin-type PPIase family.</text>
</comment>
<dbReference type="SUPFAM" id="SSF50891">
    <property type="entry name" value="Cyclophilin-like"/>
    <property type="match status" value="1"/>
</dbReference>
<evidence type="ECO:0000313" key="7">
    <source>
        <dbReference type="Proteomes" id="UP000253970"/>
    </source>
</evidence>
<evidence type="ECO:0000256" key="2">
    <source>
        <dbReference type="ARBA" id="ARBA00023235"/>
    </source>
</evidence>
<comment type="function">
    <text evidence="3">PPIases accelerate the folding of proteins. It catalyzes the cis-trans isomerization of proline imidic peptide bonds in oligopeptides.</text>
</comment>
<evidence type="ECO:0000256" key="1">
    <source>
        <dbReference type="ARBA" id="ARBA00023110"/>
    </source>
</evidence>
<evidence type="ECO:0000259" key="5">
    <source>
        <dbReference type="PROSITE" id="PS50072"/>
    </source>
</evidence>
<dbReference type="InterPro" id="IPR002130">
    <property type="entry name" value="Cyclophilin-type_PPIase_dom"/>
</dbReference>
<accession>A0A369MG64</accession>
<feature type="region of interest" description="Disordered" evidence="4">
    <location>
        <begin position="190"/>
        <end position="229"/>
    </location>
</feature>
<evidence type="ECO:0000313" key="6">
    <source>
        <dbReference type="EMBL" id="RDB70580.1"/>
    </source>
</evidence>
<keyword evidence="1 3" id="KW-0697">Rotamase</keyword>
<dbReference type="Pfam" id="PF00160">
    <property type="entry name" value="Pro_isomerase"/>
    <property type="match status" value="1"/>
</dbReference>
<evidence type="ECO:0000256" key="4">
    <source>
        <dbReference type="SAM" id="MobiDB-lite"/>
    </source>
</evidence>
<name>A0A369MG64_EGGLN</name>
<comment type="catalytic activity">
    <reaction evidence="3">
        <text>[protein]-peptidylproline (omega=180) = [protein]-peptidylproline (omega=0)</text>
        <dbReference type="Rhea" id="RHEA:16237"/>
        <dbReference type="Rhea" id="RHEA-COMP:10747"/>
        <dbReference type="Rhea" id="RHEA-COMP:10748"/>
        <dbReference type="ChEBI" id="CHEBI:83833"/>
        <dbReference type="ChEBI" id="CHEBI:83834"/>
        <dbReference type="EC" id="5.2.1.8"/>
    </reaction>
</comment>
<dbReference type="EMBL" id="PPTU01000009">
    <property type="protein sequence ID" value="RDB70580.1"/>
    <property type="molecule type" value="Genomic_DNA"/>
</dbReference>
<dbReference type="InterPro" id="IPR029000">
    <property type="entry name" value="Cyclophilin-like_dom_sf"/>
</dbReference>
<feature type="domain" description="PPIase cyclophilin-type" evidence="5">
    <location>
        <begin position="17"/>
        <end position="168"/>
    </location>
</feature>
<dbReference type="CDD" id="cd00317">
    <property type="entry name" value="cyclophilin"/>
    <property type="match status" value="1"/>
</dbReference>
<gene>
    <name evidence="6" type="ORF">C1875_07380</name>
</gene>
<dbReference type="Gene3D" id="2.40.100.10">
    <property type="entry name" value="Cyclophilin-like"/>
    <property type="match status" value="1"/>
</dbReference>
<keyword evidence="2 3" id="KW-0413">Isomerase</keyword>
<dbReference type="PRINTS" id="PR00153">
    <property type="entry name" value="CSAPPISMRASE"/>
</dbReference>
<dbReference type="EC" id="5.2.1.8" evidence="3"/>
<evidence type="ECO:0000256" key="3">
    <source>
        <dbReference type="RuleBase" id="RU363019"/>
    </source>
</evidence>
<dbReference type="InterPro" id="IPR044665">
    <property type="entry name" value="E_coli_cyclophilin_A-like"/>
</dbReference>
<dbReference type="PANTHER" id="PTHR43246">
    <property type="entry name" value="PEPTIDYL-PROLYL CIS-TRANS ISOMERASE CYP38, CHLOROPLASTIC"/>
    <property type="match status" value="1"/>
</dbReference>